<dbReference type="Proteomes" id="UP000626370">
    <property type="component" value="Unassembled WGS sequence"/>
</dbReference>
<name>A0ABQ3II12_9GAMM</name>
<keyword evidence="3" id="KW-1185">Reference proteome</keyword>
<gene>
    <name evidence="2" type="ORF">GCM10011501_04410</name>
</gene>
<dbReference type="PROSITE" id="PS51257">
    <property type="entry name" value="PROKAR_LIPOPROTEIN"/>
    <property type="match status" value="1"/>
</dbReference>
<organism evidence="2 3">
    <name type="scientific">Thalassotalea profundi</name>
    <dbReference type="NCBI Taxonomy" id="2036687"/>
    <lineage>
        <taxon>Bacteria</taxon>
        <taxon>Pseudomonadati</taxon>
        <taxon>Pseudomonadota</taxon>
        <taxon>Gammaproteobacteria</taxon>
        <taxon>Alteromonadales</taxon>
        <taxon>Colwelliaceae</taxon>
        <taxon>Thalassotalea</taxon>
    </lineage>
</organism>
<evidence type="ECO:0000256" key="1">
    <source>
        <dbReference type="SAM" id="SignalP"/>
    </source>
</evidence>
<sequence>MNSKVTLIAIPFISLACLFTTGTLAQEIAKPNIKVKCFVDFYGGGQSIYTARLSEELYRSLPDSLINERVYTLTRDNKKKVYAVNECVLDQDKFKSAIANNLEKTMSK</sequence>
<reference evidence="3" key="1">
    <citation type="journal article" date="2019" name="Int. J. Syst. Evol. Microbiol.">
        <title>The Global Catalogue of Microorganisms (GCM) 10K type strain sequencing project: providing services to taxonomists for standard genome sequencing and annotation.</title>
        <authorList>
            <consortium name="The Broad Institute Genomics Platform"/>
            <consortium name="The Broad Institute Genome Sequencing Center for Infectious Disease"/>
            <person name="Wu L."/>
            <person name="Ma J."/>
        </authorList>
    </citation>
    <scope>NUCLEOTIDE SEQUENCE [LARGE SCALE GENOMIC DNA]</scope>
    <source>
        <strain evidence="3">CGMCC 1.15922</strain>
    </source>
</reference>
<feature type="chain" id="PRO_5045436227" evidence="1">
    <location>
        <begin position="26"/>
        <end position="108"/>
    </location>
</feature>
<comment type="caution">
    <text evidence="2">The sequence shown here is derived from an EMBL/GenBank/DDBJ whole genome shotgun (WGS) entry which is preliminary data.</text>
</comment>
<evidence type="ECO:0000313" key="2">
    <source>
        <dbReference type="EMBL" id="GHE79777.1"/>
    </source>
</evidence>
<proteinExistence type="predicted"/>
<accession>A0ABQ3II12</accession>
<protein>
    <submittedName>
        <fullName evidence="2">Uncharacterized protein</fullName>
    </submittedName>
</protein>
<dbReference type="RefSeq" id="WP_189376471.1">
    <property type="nucleotide sequence ID" value="NZ_BNAH01000002.1"/>
</dbReference>
<dbReference type="EMBL" id="BNAH01000002">
    <property type="protein sequence ID" value="GHE79777.1"/>
    <property type="molecule type" value="Genomic_DNA"/>
</dbReference>
<evidence type="ECO:0000313" key="3">
    <source>
        <dbReference type="Proteomes" id="UP000626370"/>
    </source>
</evidence>
<keyword evidence="1" id="KW-0732">Signal</keyword>
<feature type="signal peptide" evidence="1">
    <location>
        <begin position="1"/>
        <end position="25"/>
    </location>
</feature>